<dbReference type="Proteomes" id="UP000199529">
    <property type="component" value="Unassembled WGS sequence"/>
</dbReference>
<reference evidence="3" key="1">
    <citation type="submission" date="2016-10" db="EMBL/GenBank/DDBJ databases">
        <authorList>
            <person name="Varghese N."/>
            <person name="Submissions S."/>
        </authorList>
    </citation>
    <scope>NUCLEOTIDE SEQUENCE [LARGE SCALE GENOMIC DNA]</scope>
    <source>
        <strain evidence="3">CGMCC 4.3530</strain>
    </source>
</reference>
<keyword evidence="3" id="KW-1185">Reference proteome</keyword>
<evidence type="ECO:0000256" key="1">
    <source>
        <dbReference type="SAM" id="MobiDB-lite"/>
    </source>
</evidence>
<gene>
    <name evidence="2" type="ORF">SAMN05216215_1003212</name>
</gene>
<sequence>MTEHDTNHSEPGPDDTLQRGLTHNEWHRTHQVLVDQWDADLFGKILATE</sequence>
<evidence type="ECO:0000313" key="3">
    <source>
        <dbReference type="Proteomes" id="UP000199529"/>
    </source>
</evidence>
<feature type="region of interest" description="Disordered" evidence="1">
    <location>
        <begin position="1"/>
        <end position="20"/>
    </location>
</feature>
<protein>
    <submittedName>
        <fullName evidence="2">Uncharacterized protein</fullName>
    </submittedName>
</protein>
<dbReference type="RefSeq" id="WP_177226273.1">
    <property type="nucleotide sequence ID" value="NZ_FNOK01000003.1"/>
</dbReference>
<evidence type="ECO:0000313" key="2">
    <source>
        <dbReference type="EMBL" id="SDW46966.1"/>
    </source>
</evidence>
<dbReference type="AlphaFoldDB" id="A0A1H2TSR8"/>
<proteinExistence type="predicted"/>
<name>A0A1H2TSR8_9PSEU</name>
<dbReference type="EMBL" id="FNOK01000003">
    <property type="protein sequence ID" value="SDW46966.1"/>
    <property type="molecule type" value="Genomic_DNA"/>
</dbReference>
<organism evidence="2 3">
    <name type="scientific">Saccharopolyspora shandongensis</name>
    <dbReference type="NCBI Taxonomy" id="418495"/>
    <lineage>
        <taxon>Bacteria</taxon>
        <taxon>Bacillati</taxon>
        <taxon>Actinomycetota</taxon>
        <taxon>Actinomycetes</taxon>
        <taxon>Pseudonocardiales</taxon>
        <taxon>Pseudonocardiaceae</taxon>
        <taxon>Saccharopolyspora</taxon>
    </lineage>
</organism>
<accession>A0A1H2TSR8</accession>